<dbReference type="EMBL" id="DF968179">
    <property type="protein sequence ID" value="GAP39282.1"/>
    <property type="molecule type" value="Genomic_DNA"/>
</dbReference>
<name>A0A0K8P9F3_9CHLR</name>
<evidence type="ECO:0000259" key="1">
    <source>
        <dbReference type="Pfam" id="PF13788"/>
    </source>
</evidence>
<dbReference type="STRING" id="1678840.ATC1_11209"/>
<dbReference type="PATRIC" id="fig|1678840.3.peg.247"/>
<feature type="domain" description="DUF4180" evidence="1">
    <location>
        <begin position="18"/>
        <end position="126"/>
    </location>
</feature>
<gene>
    <name evidence="2" type="ORF">ATC1_11209</name>
</gene>
<dbReference type="Proteomes" id="UP000053370">
    <property type="component" value="Unassembled WGS sequence"/>
</dbReference>
<protein>
    <recommendedName>
        <fullName evidence="1">DUF4180 domain-containing protein</fullName>
    </recommendedName>
</protein>
<dbReference type="AlphaFoldDB" id="A0A0K8P9F3"/>
<sequence>MSNQEGERMRFRIHRQDNSVVAIIESNELLLTDVQTALQFLSDVYEETGCSKIIIKKESIPEAFFDLKTKLAGEILQKFVNYQTKLAIVGDFQSITSKSLHDFIYESNKGHDFCFVATEEEALTRLHRW</sequence>
<proteinExistence type="predicted"/>
<dbReference type="Pfam" id="PF13788">
    <property type="entry name" value="DUF4180"/>
    <property type="match status" value="1"/>
</dbReference>
<organism evidence="2">
    <name type="scientific">Flexilinea flocculi</name>
    <dbReference type="NCBI Taxonomy" id="1678840"/>
    <lineage>
        <taxon>Bacteria</taxon>
        <taxon>Bacillati</taxon>
        <taxon>Chloroflexota</taxon>
        <taxon>Anaerolineae</taxon>
        <taxon>Anaerolineales</taxon>
        <taxon>Anaerolineaceae</taxon>
        <taxon>Flexilinea</taxon>
    </lineage>
</organism>
<accession>A0A0K8P9F3</accession>
<evidence type="ECO:0000313" key="3">
    <source>
        <dbReference type="Proteomes" id="UP000053370"/>
    </source>
</evidence>
<keyword evidence="3" id="KW-1185">Reference proteome</keyword>
<dbReference type="InterPro" id="IPR025438">
    <property type="entry name" value="DUF4180"/>
</dbReference>
<reference evidence="2" key="1">
    <citation type="journal article" date="2015" name="Genome Announc.">
        <title>Draft Genome Sequence of Anaerolineae Strain TC1, a Novel Isolate from a Methanogenic Wastewater Treatment System.</title>
        <authorList>
            <person name="Matsuura N."/>
            <person name="Tourlousse D.M."/>
            <person name="Sun L."/>
            <person name="Toyonaga M."/>
            <person name="Kuroda K."/>
            <person name="Ohashi A."/>
            <person name="Cruz R."/>
            <person name="Yamaguchi T."/>
            <person name="Sekiguchi Y."/>
        </authorList>
    </citation>
    <scope>NUCLEOTIDE SEQUENCE [LARGE SCALE GENOMIC DNA]</scope>
    <source>
        <strain evidence="2">TC1</strain>
    </source>
</reference>
<evidence type="ECO:0000313" key="2">
    <source>
        <dbReference type="EMBL" id="GAP39282.1"/>
    </source>
</evidence>